<dbReference type="SUPFAM" id="SSF88659">
    <property type="entry name" value="Sigma3 and sigma4 domains of RNA polymerase sigma factors"/>
    <property type="match status" value="1"/>
</dbReference>
<evidence type="ECO:0000259" key="6">
    <source>
        <dbReference type="Pfam" id="PF08281"/>
    </source>
</evidence>
<dbReference type="Pfam" id="PF08281">
    <property type="entry name" value="Sigma70_r4_2"/>
    <property type="match status" value="1"/>
</dbReference>
<dbReference type="NCBIfam" id="TIGR02937">
    <property type="entry name" value="sigma70-ECF"/>
    <property type="match status" value="1"/>
</dbReference>
<dbReference type="GO" id="GO:0003677">
    <property type="term" value="F:DNA binding"/>
    <property type="evidence" value="ECO:0007669"/>
    <property type="project" value="InterPro"/>
</dbReference>
<reference evidence="7 8" key="1">
    <citation type="submission" date="2016-04" db="EMBL/GenBank/DDBJ databases">
        <title>Complete Genome Sequence of Halotalea alkalilenta IHB B 13600.</title>
        <authorList>
            <person name="Swarnkar M.K."/>
            <person name="Sharma A."/>
            <person name="Kaushal K."/>
            <person name="Soni R."/>
            <person name="Rana S."/>
            <person name="Singh A.K."/>
            <person name="Gulati A."/>
        </authorList>
    </citation>
    <scope>NUCLEOTIDE SEQUENCE [LARGE SCALE GENOMIC DNA]</scope>
    <source>
        <strain evidence="7 8">IHB B 13600</strain>
    </source>
</reference>
<evidence type="ECO:0008006" key="9">
    <source>
        <dbReference type="Google" id="ProtNLM"/>
    </source>
</evidence>
<keyword evidence="3" id="KW-0731">Sigma factor</keyword>
<dbReference type="PANTHER" id="PTHR43133">
    <property type="entry name" value="RNA POLYMERASE ECF-TYPE SIGMA FACTO"/>
    <property type="match status" value="1"/>
</dbReference>
<feature type="domain" description="RNA polymerase sigma factor 70 region 4 type 2" evidence="6">
    <location>
        <begin position="122"/>
        <end position="163"/>
    </location>
</feature>
<dbReference type="PANTHER" id="PTHR43133:SF63">
    <property type="entry name" value="RNA POLYMERASE SIGMA FACTOR FECI-RELATED"/>
    <property type="match status" value="1"/>
</dbReference>
<evidence type="ECO:0000313" key="8">
    <source>
        <dbReference type="Proteomes" id="UP000077875"/>
    </source>
</evidence>
<dbReference type="InterPro" id="IPR014284">
    <property type="entry name" value="RNA_pol_sigma-70_dom"/>
</dbReference>
<gene>
    <name evidence="7" type="ORF">A5892_17155</name>
</gene>
<dbReference type="Gene3D" id="1.10.10.10">
    <property type="entry name" value="Winged helix-like DNA-binding domain superfamily/Winged helix DNA-binding domain"/>
    <property type="match status" value="1"/>
</dbReference>
<keyword evidence="4" id="KW-0804">Transcription</keyword>
<accession>A0A172YIH8</accession>
<dbReference type="SUPFAM" id="SSF88946">
    <property type="entry name" value="Sigma2 domain of RNA polymerase sigma factors"/>
    <property type="match status" value="1"/>
</dbReference>
<evidence type="ECO:0000313" key="7">
    <source>
        <dbReference type="EMBL" id="ANF58976.1"/>
    </source>
</evidence>
<sequence>MNPRADHSALLEVFARERKRLLGVLRRIVGSTAIAEEVAHDAFLRLWERQRQGCVPEGDCTGLLYRTARNLALDRLRGLRVRERYVQVLASEEDEEESPSSERLVAAREQLESLMSVLGREPARTRQIFLLNRVDQLSYAQIAERLGLSVSLVEKEMMRALKVCRRWRESQ</sequence>
<dbReference type="Proteomes" id="UP000077875">
    <property type="component" value="Chromosome"/>
</dbReference>
<evidence type="ECO:0000256" key="2">
    <source>
        <dbReference type="ARBA" id="ARBA00023015"/>
    </source>
</evidence>
<dbReference type="InterPro" id="IPR007627">
    <property type="entry name" value="RNA_pol_sigma70_r2"/>
</dbReference>
<dbReference type="KEGG" id="haa:A5892_17155"/>
<dbReference type="InterPro" id="IPR036388">
    <property type="entry name" value="WH-like_DNA-bd_sf"/>
</dbReference>
<dbReference type="InterPro" id="IPR013325">
    <property type="entry name" value="RNA_pol_sigma_r2"/>
</dbReference>
<comment type="similarity">
    <text evidence="1">Belongs to the sigma-70 factor family. ECF subfamily.</text>
</comment>
<proteinExistence type="inferred from homology"/>
<dbReference type="Gene3D" id="1.10.1740.10">
    <property type="match status" value="1"/>
</dbReference>
<dbReference type="EMBL" id="CP015243">
    <property type="protein sequence ID" value="ANF58976.1"/>
    <property type="molecule type" value="Genomic_DNA"/>
</dbReference>
<dbReference type="InterPro" id="IPR013324">
    <property type="entry name" value="RNA_pol_sigma_r3/r4-like"/>
</dbReference>
<keyword evidence="2" id="KW-0805">Transcription regulation</keyword>
<evidence type="ECO:0000256" key="1">
    <source>
        <dbReference type="ARBA" id="ARBA00010641"/>
    </source>
</evidence>
<dbReference type="GO" id="GO:0006352">
    <property type="term" value="P:DNA-templated transcription initiation"/>
    <property type="evidence" value="ECO:0007669"/>
    <property type="project" value="InterPro"/>
</dbReference>
<dbReference type="RefSeq" id="WP_064123831.1">
    <property type="nucleotide sequence ID" value="NZ_CP015243.1"/>
</dbReference>
<evidence type="ECO:0000256" key="3">
    <source>
        <dbReference type="ARBA" id="ARBA00023082"/>
    </source>
</evidence>
<dbReference type="InterPro" id="IPR039425">
    <property type="entry name" value="RNA_pol_sigma-70-like"/>
</dbReference>
<organism evidence="7 8">
    <name type="scientific">Halotalea alkalilenta</name>
    <dbReference type="NCBI Taxonomy" id="376489"/>
    <lineage>
        <taxon>Bacteria</taxon>
        <taxon>Pseudomonadati</taxon>
        <taxon>Pseudomonadota</taxon>
        <taxon>Gammaproteobacteria</taxon>
        <taxon>Oceanospirillales</taxon>
        <taxon>Halomonadaceae</taxon>
        <taxon>Halotalea</taxon>
    </lineage>
</organism>
<evidence type="ECO:0000256" key="4">
    <source>
        <dbReference type="ARBA" id="ARBA00023163"/>
    </source>
</evidence>
<dbReference type="InterPro" id="IPR013249">
    <property type="entry name" value="RNA_pol_sigma70_r4_t2"/>
</dbReference>
<name>A0A172YIH8_9GAMM</name>
<dbReference type="STRING" id="376489.A5892_17155"/>
<dbReference type="Pfam" id="PF04542">
    <property type="entry name" value="Sigma70_r2"/>
    <property type="match status" value="1"/>
</dbReference>
<evidence type="ECO:0000259" key="5">
    <source>
        <dbReference type="Pfam" id="PF04542"/>
    </source>
</evidence>
<feature type="domain" description="RNA polymerase sigma-70 region 2" evidence="5">
    <location>
        <begin position="14"/>
        <end position="79"/>
    </location>
</feature>
<dbReference type="GO" id="GO:0016987">
    <property type="term" value="F:sigma factor activity"/>
    <property type="evidence" value="ECO:0007669"/>
    <property type="project" value="UniProtKB-KW"/>
</dbReference>
<protein>
    <recommendedName>
        <fullName evidence="9">RNA polymerase subunit sigma-70</fullName>
    </recommendedName>
</protein>
<dbReference type="AlphaFoldDB" id="A0A172YIH8"/>
<keyword evidence="8" id="KW-1185">Reference proteome</keyword>